<dbReference type="InterPro" id="IPR038695">
    <property type="entry name" value="Saro_0823-like_sf"/>
</dbReference>
<keyword evidence="3" id="KW-1185">Reference proteome</keyword>
<organism evidence="2 3">
    <name type="scientific">Marinovum algicola</name>
    <dbReference type="NCBI Taxonomy" id="42444"/>
    <lineage>
        <taxon>Bacteria</taxon>
        <taxon>Pseudomonadati</taxon>
        <taxon>Pseudomonadota</taxon>
        <taxon>Alphaproteobacteria</taxon>
        <taxon>Rhodobacterales</taxon>
        <taxon>Roseobacteraceae</taxon>
        <taxon>Marinovum</taxon>
    </lineage>
</organism>
<sequence>MGKRIEIRLIAAILAVFTLTQAAFAACQPGKIELATEKGRVSFDVAVADDFQERGRGLMFVKEMADSQGMLFIYGVTRPVSFWMKNTYIPLDMIFIDKRGVVKKVHANAVPHDTTSISSDVPIRSVLEINGGLAEKLGIVPGTLVRHAELPQQGAAWPC</sequence>
<protein>
    <recommendedName>
        <fullName evidence="4">DUF192 domain-containing protein</fullName>
    </recommendedName>
</protein>
<comment type="caution">
    <text evidence="2">The sequence shown here is derived from an EMBL/GenBank/DDBJ whole genome shotgun (WGS) entry which is preliminary data.</text>
</comment>
<name>A0A975W854_9RHOB</name>
<dbReference type="PANTHER" id="PTHR37953">
    <property type="entry name" value="UPF0127 PROTEIN MJ1496"/>
    <property type="match status" value="1"/>
</dbReference>
<dbReference type="GeneID" id="80817392"/>
<dbReference type="Proteomes" id="UP000182932">
    <property type="component" value="Unassembled WGS sequence"/>
</dbReference>
<dbReference type="RefSeq" id="WP_074835794.1">
    <property type="nucleotide sequence ID" value="NZ_FNYY01000003.1"/>
</dbReference>
<evidence type="ECO:0000313" key="2">
    <source>
        <dbReference type="EMBL" id="SEJ03888.1"/>
    </source>
</evidence>
<dbReference type="Gene3D" id="2.60.120.1140">
    <property type="entry name" value="Protein of unknown function DUF192"/>
    <property type="match status" value="1"/>
</dbReference>
<accession>A0A975W854</accession>
<evidence type="ECO:0000313" key="3">
    <source>
        <dbReference type="Proteomes" id="UP000182932"/>
    </source>
</evidence>
<proteinExistence type="predicted"/>
<evidence type="ECO:0000256" key="1">
    <source>
        <dbReference type="SAM" id="SignalP"/>
    </source>
</evidence>
<dbReference type="PROSITE" id="PS51257">
    <property type="entry name" value="PROKAR_LIPOPROTEIN"/>
    <property type="match status" value="1"/>
</dbReference>
<reference evidence="2 3" key="1">
    <citation type="submission" date="2016-10" db="EMBL/GenBank/DDBJ databases">
        <authorList>
            <person name="Varghese N."/>
            <person name="Submissions S."/>
        </authorList>
    </citation>
    <scope>NUCLEOTIDE SEQUENCE [LARGE SCALE GENOMIC DNA]</scope>
    <source>
        <strain evidence="2 3">FF3</strain>
    </source>
</reference>
<evidence type="ECO:0008006" key="4">
    <source>
        <dbReference type="Google" id="ProtNLM"/>
    </source>
</evidence>
<dbReference type="AlphaFoldDB" id="A0A975W854"/>
<keyword evidence="1" id="KW-0732">Signal</keyword>
<dbReference type="Pfam" id="PF02643">
    <property type="entry name" value="DUF192"/>
    <property type="match status" value="1"/>
</dbReference>
<dbReference type="InterPro" id="IPR003795">
    <property type="entry name" value="DUF192"/>
</dbReference>
<dbReference type="PANTHER" id="PTHR37953:SF1">
    <property type="entry name" value="UPF0127 PROTEIN MJ1496"/>
    <property type="match status" value="1"/>
</dbReference>
<feature type="chain" id="PRO_5037860425" description="DUF192 domain-containing protein" evidence="1">
    <location>
        <begin position="26"/>
        <end position="159"/>
    </location>
</feature>
<gene>
    <name evidence="2" type="ORF">SAMN04487940_10332</name>
</gene>
<feature type="signal peptide" evidence="1">
    <location>
        <begin position="1"/>
        <end position="25"/>
    </location>
</feature>
<dbReference type="EMBL" id="FNYY01000003">
    <property type="protein sequence ID" value="SEJ03888.1"/>
    <property type="molecule type" value="Genomic_DNA"/>
</dbReference>